<dbReference type="RefSeq" id="WP_087097537.1">
    <property type="nucleotide sequence ID" value="NZ_CP024101.1"/>
</dbReference>
<dbReference type="InterPro" id="IPR004291">
    <property type="entry name" value="Transposase_IS66_central"/>
</dbReference>
<evidence type="ECO:0000259" key="1">
    <source>
        <dbReference type="Pfam" id="PF03050"/>
    </source>
</evidence>
<organism evidence="2 3">
    <name type="scientific">Bacillus cytotoxicus</name>
    <dbReference type="NCBI Taxonomy" id="580165"/>
    <lineage>
        <taxon>Bacteria</taxon>
        <taxon>Bacillati</taxon>
        <taxon>Bacillota</taxon>
        <taxon>Bacilli</taxon>
        <taxon>Bacillales</taxon>
        <taxon>Bacillaceae</taxon>
        <taxon>Bacillus</taxon>
        <taxon>Bacillus cereus group</taxon>
    </lineage>
</organism>
<reference evidence="2 3" key="1">
    <citation type="submission" date="2016-08" db="EMBL/GenBank/DDBJ databases">
        <authorList>
            <person name="Loux V."/>
            <person name="Rue O."/>
        </authorList>
    </citation>
    <scope>NUCLEOTIDE SEQUENCE [LARGE SCALE GENOMIC DNA]</scope>
    <source>
        <strain evidence="2 3">AFSSA_08CEB44bac</strain>
    </source>
</reference>
<sequence length="50" mass="5848">MYRHSISQGTIKRLIRSFSESLQENEEEIRSKILASSIVHCDETGLRNQR</sequence>
<dbReference type="Pfam" id="PF03050">
    <property type="entry name" value="DDE_Tnp_IS66"/>
    <property type="match status" value="1"/>
</dbReference>
<evidence type="ECO:0000313" key="3">
    <source>
        <dbReference type="Proteomes" id="UP000242164"/>
    </source>
</evidence>
<dbReference type="AlphaFoldDB" id="A0AAX2CBK4"/>
<name>A0AAX2CBK4_9BACI</name>
<protein>
    <recommendedName>
        <fullName evidence="1">Transposase IS66 central domain-containing protein</fullName>
    </recommendedName>
</protein>
<evidence type="ECO:0000313" key="2">
    <source>
        <dbReference type="EMBL" id="SCL82289.1"/>
    </source>
</evidence>
<dbReference type="Proteomes" id="UP000242164">
    <property type="component" value="Unassembled WGS sequence"/>
</dbReference>
<gene>
    <name evidence="2" type="ORF">BCB44BAC_00181</name>
</gene>
<proteinExistence type="predicted"/>
<feature type="domain" description="Transposase IS66 central" evidence="1">
    <location>
        <begin position="4"/>
        <end position="47"/>
    </location>
</feature>
<dbReference type="EMBL" id="FMIK01000005">
    <property type="protein sequence ID" value="SCL82289.1"/>
    <property type="molecule type" value="Genomic_DNA"/>
</dbReference>
<comment type="caution">
    <text evidence="2">The sequence shown here is derived from an EMBL/GenBank/DDBJ whole genome shotgun (WGS) entry which is preliminary data.</text>
</comment>
<accession>A0AAX2CBK4</accession>